<evidence type="ECO:0000313" key="5">
    <source>
        <dbReference type="Proteomes" id="UP000699691"/>
    </source>
</evidence>
<name>A0A955LWS2_UNCKA</name>
<dbReference type="InterPro" id="IPR036291">
    <property type="entry name" value="NAD(P)-bd_dom_sf"/>
</dbReference>
<dbReference type="PRINTS" id="PR00081">
    <property type="entry name" value="GDHRDH"/>
</dbReference>
<organism evidence="4 5">
    <name type="scientific">candidate division WWE3 bacterium</name>
    <dbReference type="NCBI Taxonomy" id="2053526"/>
    <lineage>
        <taxon>Bacteria</taxon>
        <taxon>Katanobacteria</taxon>
    </lineage>
</organism>
<evidence type="ECO:0000256" key="2">
    <source>
        <dbReference type="ARBA" id="ARBA00023002"/>
    </source>
</evidence>
<dbReference type="CDD" id="cd05233">
    <property type="entry name" value="SDR_c"/>
    <property type="match status" value="1"/>
</dbReference>
<sequence length="219" mass="24397">ELSKQLDQEGANLILVGRNFESKDMGDRHVYVEADLTSEDGMHSLRDVLTKHSIDVLINMAGVGIYKPLEELTSEEFYVTQMINLMVPFLLTKIVLEKLKESDIGLVLNIGSGAGTMPFKNRSAYCASKYGLRGLSLSLSEEYEGRKPRFCLVTLGSTMTTFGGKSIESQEKKAAAGNAIFPVEYVAKELIEIIKDENREPEIVLYPSEHGFGEWKKPL</sequence>
<dbReference type="AlphaFoldDB" id="A0A955LWS2"/>
<protein>
    <submittedName>
        <fullName evidence="4">SDR family oxidoreductase</fullName>
    </submittedName>
</protein>
<reference evidence="4" key="2">
    <citation type="journal article" date="2021" name="Microbiome">
        <title>Successional dynamics and alternative stable states in a saline activated sludge microbial community over 9 years.</title>
        <authorList>
            <person name="Wang Y."/>
            <person name="Ye J."/>
            <person name="Ju F."/>
            <person name="Liu L."/>
            <person name="Boyd J.A."/>
            <person name="Deng Y."/>
            <person name="Parks D.H."/>
            <person name="Jiang X."/>
            <person name="Yin X."/>
            <person name="Woodcroft B.J."/>
            <person name="Tyson G.W."/>
            <person name="Hugenholtz P."/>
            <person name="Polz M.F."/>
            <person name="Zhang T."/>
        </authorList>
    </citation>
    <scope>NUCLEOTIDE SEQUENCE</scope>
    <source>
        <strain evidence="4">HKST-UBA02</strain>
    </source>
</reference>
<dbReference type="InterPro" id="IPR002347">
    <property type="entry name" value="SDR_fam"/>
</dbReference>
<gene>
    <name evidence="4" type="ORF">KC573_02370</name>
</gene>
<reference evidence="4" key="1">
    <citation type="submission" date="2020-04" db="EMBL/GenBank/DDBJ databases">
        <authorList>
            <person name="Zhang T."/>
        </authorList>
    </citation>
    <scope>NUCLEOTIDE SEQUENCE</scope>
    <source>
        <strain evidence="4">HKST-UBA02</strain>
    </source>
</reference>
<dbReference type="Proteomes" id="UP000699691">
    <property type="component" value="Unassembled WGS sequence"/>
</dbReference>
<dbReference type="InterPro" id="IPR020904">
    <property type="entry name" value="Sc_DH/Rdtase_CS"/>
</dbReference>
<feature type="non-terminal residue" evidence="4">
    <location>
        <position position="1"/>
    </location>
</feature>
<proteinExistence type="inferred from homology"/>
<dbReference type="PANTHER" id="PTHR44196">
    <property type="entry name" value="DEHYDROGENASE/REDUCTASE SDR FAMILY MEMBER 7B"/>
    <property type="match status" value="1"/>
</dbReference>
<dbReference type="GO" id="GO:0016020">
    <property type="term" value="C:membrane"/>
    <property type="evidence" value="ECO:0007669"/>
    <property type="project" value="TreeGrafter"/>
</dbReference>
<evidence type="ECO:0000256" key="3">
    <source>
        <dbReference type="RuleBase" id="RU000363"/>
    </source>
</evidence>
<evidence type="ECO:0000256" key="1">
    <source>
        <dbReference type="ARBA" id="ARBA00006484"/>
    </source>
</evidence>
<dbReference type="PANTHER" id="PTHR44196:SF1">
    <property type="entry name" value="DEHYDROGENASE_REDUCTASE SDR FAMILY MEMBER 7B"/>
    <property type="match status" value="1"/>
</dbReference>
<dbReference type="GO" id="GO:0016491">
    <property type="term" value="F:oxidoreductase activity"/>
    <property type="evidence" value="ECO:0007669"/>
    <property type="project" value="UniProtKB-KW"/>
</dbReference>
<dbReference type="EMBL" id="JAGQKY010000090">
    <property type="protein sequence ID" value="MCA9397649.1"/>
    <property type="molecule type" value="Genomic_DNA"/>
</dbReference>
<accession>A0A955LWS2</accession>
<dbReference type="Gene3D" id="3.40.50.720">
    <property type="entry name" value="NAD(P)-binding Rossmann-like Domain"/>
    <property type="match status" value="1"/>
</dbReference>
<keyword evidence="2" id="KW-0560">Oxidoreductase</keyword>
<comment type="similarity">
    <text evidence="1 3">Belongs to the short-chain dehydrogenases/reductases (SDR) family.</text>
</comment>
<comment type="caution">
    <text evidence="4">The sequence shown here is derived from an EMBL/GenBank/DDBJ whole genome shotgun (WGS) entry which is preliminary data.</text>
</comment>
<evidence type="ECO:0000313" key="4">
    <source>
        <dbReference type="EMBL" id="MCA9397649.1"/>
    </source>
</evidence>
<dbReference type="PRINTS" id="PR00080">
    <property type="entry name" value="SDRFAMILY"/>
</dbReference>
<dbReference type="PROSITE" id="PS00061">
    <property type="entry name" value="ADH_SHORT"/>
    <property type="match status" value="1"/>
</dbReference>
<dbReference type="Pfam" id="PF00106">
    <property type="entry name" value="adh_short"/>
    <property type="match status" value="1"/>
</dbReference>
<dbReference type="SUPFAM" id="SSF51735">
    <property type="entry name" value="NAD(P)-binding Rossmann-fold domains"/>
    <property type="match status" value="1"/>
</dbReference>